<dbReference type="InterPro" id="IPR012337">
    <property type="entry name" value="RNaseH-like_sf"/>
</dbReference>
<evidence type="ECO:0000313" key="3">
    <source>
        <dbReference type="Proteomes" id="UP001216579"/>
    </source>
</evidence>
<evidence type="ECO:0000313" key="2">
    <source>
        <dbReference type="EMBL" id="MDF3292444.1"/>
    </source>
</evidence>
<proteinExistence type="predicted"/>
<name>A0ABT5ZRJ3_9ACTN</name>
<organism evidence="2 3">
    <name type="scientific">Streptomyces silvisoli</name>
    <dbReference type="NCBI Taxonomy" id="3034235"/>
    <lineage>
        <taxon>Bacteria</taxon>
        <taxon>Bacillati</taxon>
        <taxon>Actinomycetota</taxon>
        <taxon>Actinomycetes</taxon>
        <taxon>Kitasatosporales</taxon>
        <taxon>Streptomycetaceae</taxon>
        <taxon>Streptomyces</taxon>
    </lineage>
</organism>
<evidence type="ECO:0000259" key="1">
    <source>
        <dbReference type="PROSITE" id="PS50994"/>
    </source>
</evidence>
<dbReference type="PANTHER" id="PTHR35004">
    <property type="entry name" value="TRANSPOSASE RV3428C-RELATED"/>
    <property type="match status" value="1"/>
</dbReference>
<keyword evidence="3" id="KW-1185">Reference proteome</keyword>
<dbReference type="EMBL" id="JARJBC010000017">
    <property type="protein sequence ID" value="MDF3292444.1"/>
    <property type="molecule type" value="Genomic_DNA"/>
</dbReference>
<dbReference type="InterPro" id="IPR036397">
    <property type="entry name" value="RNaseH_sf"/>
</dbReference>
<dbReference type="InterPro" id="IPR015378">
    <property type="entry name" value="Transposase-like_Mu_C"/>
</dbReference>
<comment type="caution">
    <text evidence="2">The sequence shown here is derived from an EMBL/GenBank/DDBJ whole genome shotgun (WGS) entry which is preliminary data.</text>
</comment>
<dbReference type="Gene3D" id="3.30.420.10">
    <property type="entry name" value="Ribonuclease H-like superfamily/Ribonuclease H"/>
    <property type="match status" value="1"/>
</dbReference>
<protein>
    <submittedName>
        <fullName evidence="2">Mu transposase C-terminal domain-containing protein</fullName>
    </submittedName>
</protein>
<dbReference type="Pfam" id="PF09299">
    <property type="entry name" value="Mu-transpos_C"/>
    <property type="match status" value="1"/>
</dbReference>
<dbReference type="PANTHER" id="PTHR35004:SF6">
    <property type="entry name" value="TRANSPOSASE"/>
    <property type="match status" value="1"/>
</dbReference>
<sequence length="681" mass="74091">MTVRVLSLFPGADLLLDGQAAEVVQLDGVRAVLKVSATGQFTTVSVGHLAARARPLADVPADEGGAGADAGVVLAAVPQDQLAAVRERAEHVREVLTGFRSGYRAGAAAGEPRPQFDPARSLKDRYRAKAEELGVTARTVERWAAEYQASGEAGLVDARSVRGRGTRVDPRWEEAVRWVLAQRVTASTPTRRAVLEQAARRVEEVHGPGVVPMPSQATAFRRLAEWTAGTNAVSGSAAGRRSIAARPSGTYGRLRASRPGEYVVLDTQDLDVYAMEPVTGRWLPVQLTVAQDLFSRCVLGLRLTPVSTKAVDVAGVLYQTMAPPAVQELDSALPYHGIPQHLVFTETSGGLEAGVCPPETLVVDHGRAFLSAHVIGICARLGVSVQPAQPYKPTDKPTVERFFRTLREGLIQHLPAYKGPDIYSRGERIEDQAFYFLHELEDLIREWIREVYHHAKHSGLVVPQWPTLQLSPSEMFAIGVAKAGVLRIPACSGLAYDFLQVVPRTIQHYGVEVHGLRYNGPALDPYRGSTSPYGGTLAGKWPIRVNPDDVRCVYFHDPADSSWHRLWWEHAPLLEGPFSTEAAQYARRLATGSNCEADPARGLAALLARWSQGEVADRREKRIAARIAAERVALPTLVDSAVPVAATGSADLVAGDDDRDEELFDDVDDEDFYADAFEVIE</sequence>
<accession>A0ABT5ZRJ3</accession>
<dbReference type="SUPFAM" id="SSF53098">
    <property type="entry name" value="Ribonuclease H-like"/>
    <property type="match status" value="1"/>
</dbReference>
<reference evidence="2 3" key="1">
    <citation type="submission" date="2023-03" db="EMBL/GenBank/DDBJ databases">
        <title>Draft genome sequence of Streptomyces sp. RB6PN23 isolated from peat swamp forest in Thailand.</title>
        <authorList>
            <person name="Klaysubun C."/>
            <person name="Duangmal K."/>
        </authorList>
    </citation>
    <scope>NUCLEOTIDE SEQUENCE [LARGE SCALE GENOMIC DNA]</scope>
    <source>
        <strain evidence="2 3">RB6PN23</strain>
    </source>
</reference>
<dbReference type="InterPro" id="IPR001584">
    <property type="entry name" value="Integrase_cat-core"/>
</dbReference>
<gene>
    <name evidence="2" type="ORF">P3G67_25060</name>
</gene>
<feature type="domain" description="Integrase catalytic" evidence="1">
    <location>
        <begin position="255"/>
        <end position="480"/>
    </location>
</feature>
<dbReference type="Proteomes" id="UP001216579">
    <property type="component" value="Unassembled WGS sequence"/>
</dbReference>
<dbReference type="PROSITE" id="PS50994">
    <property type="entry name" value="INTEGRASE"/>
    <property type="match status" value="1"/>
</dbReference>
<dbReference type="RefSeq" id="WP_276095502.1">
    <property type="nucleotide sequence ID" value="NZ_JARJBC010000017.1"/>
</dbReference>